<feature type="coiled-coil region" evidence="1">
    <location>
        <begin position="101"/>
        <end position="133"/>
    </location>
</feature>
<organism evidence="3 4">
    <name type="scientific">Zea mays</name>
    <name type="common">Maize</name>
    <dbReference type="NCBI Taxonomy" id="4577"/>
    <lineage>
        <taxon>Eukaryota</taxon>
        <taxon>Viridiplantae</taxon>
        <taxon>Streptophyta</taxon>
        <taxon>Embryophyta</taxon>
        <taxon>Tracheophyta</taxon>
        <taxon>Spermatophyta</taxon>
        <taxon>Magnoliopsida</taxon>
        <taxon>Liliopsida</taxon>
        <taxon>Poales</taxon>
        <taxon>Poaceae</taxon>
        <taxon>PACMAD clade</taxon>
        <taxon>Panicoideae</taxon>
        <taxon>Andropogonodae</taxon>
        <taxon>Andropogoneae</taxon>
        <taxon>Tripsacinae</taxon>
        <taxon>Zea</taxon>
    </lineage>
</organism>
<dbReference type="Proteomes" id="UP000251960">
    <property type="component" value="Chromosome 4"/>
</dbReference>
<dbReference type="EMBL" id="NCVQ01000005">
    <property type="protein sequence ID" value="PWZ27620.1"/>
    <property type="molecule type" value="Genomic_DNA"/>
</dbReference>
<keyword evidence="1" id="KW-0175">Coiled coil</keyword>
<protein>
    <recommendedName>
        <fullName evidence="5">No apical meristem-associated C-terminal domain-containing protein</fullName>
    </recommendedName>
</protein>
<feature type="region of interest" description="Disordered" evidence="2">
    <location>
        <begin position="1"/>
        <end position="57"/>
    </location>
</feature>
<evidence type="ECO:0008006" key="5">
    <source>
        <dbReference type="Google" id="ProtNLM"/>
    </source>
</evidence>
<evidence type="ECO:0000256" key="2">
    <source>
        <dbReference type="SAM" id="MobiDB-lite"/>
    </source>
</evidence>
<comment type="caution">
    <text evidence="3">The sequence shown here is derived from an EMBL/GenBank/DDBJ whole genome shotgun (WGS) entry which is preliminary data.</text>
</comment>
<accession>A0A3L6F3Q4</accession>
<evidence type="ECO:0000256" key="1">
    <source>
        <dbReference type="SAM" id="Coils"/>
    </source>
</evidence>
<dbReference type="AlphaFoldDB" id="A0A3L6F3Q4"/>
<sequence length="160" mass="18587">MDKPKSSGTKDATPERSNSNMVDRDPNDTSPSSSSRKRPIGRDVAKAAKKKASSVSLSHEYASKMHDLYVQKIELFKETEDERKVRLDEIVSLEKVKVEEAREHRKTMIELERERLALDKQRLNMEAEKKRRKRRSAFWPSTLINANPFNTCTIKLCRRI</sequence>
<proteinExistence type="predicted"/>
<reference evidence="3 4" key="1">
    <citation type="journal article" date="2018" name="Nat. Genet.">
        <title>Extensive intraspecific gene order and gene structural variations between Mo17 and other maize genomes.</title>
        <authorList>
            <person name="Sun S."/>
            <person name="Zhou Y."/>
            <person name="Chen J."/>
            <person name="Shi J."/>
            <person name="Zhao H."/>
            <person name="Zhao H."/>
            <person name="Song W."/>
            <person name="Zhang M."/>
            <person name="Cui Y."/>
            <person name="Dong X."/>
            <person name="Liu H."/>
            <person name="Ma X."/>
            <person name="Jiao Y."/>
            <person name="Wang B."/>
            <person name="Wei X."/>
            <person name="Stein J.C."/>
            <person name="Glaubitz J.C."/>
            <person name="Lu F."/>
            <person name="Yu G."/>
            <person name="Liang C."/>
            <person name="Fengler K."/>
            <person name="Li B."/>
            <person name="Rafalski A."/>
            <person name="Schnable P.S."/>
            <person name="Ware D.H."/>
            <person name="Buckler E.S."/>
            <person name="Lai J."/>
        </authorList>
    </citation>
    <scope>NUCLEOTIDE SEQUENCE [LARGE SCALE GENOMIC DNA]</scope>
    <source>
        <strain evidence="4">cv. Missouri 17</strain>
        <tissue evidence="3">Seedling</tissue>
    </source>
</reference>
<feature type="compositionally biased region" description="Polar residues" evidence="2">
    <location>
        <begin position="1"/>
        <end position="21"/>
    </location>
</feature>
<evidence type="ECO:0000313" key="3">
    <source>
        <dbReference type="EMBL" id="PWZ27620.1"/>
    </source>
</evidence>
<gene>
    <name evidence="3" type="ORF">Zm00014a_024384</name>
</gene>
<evidence type="ECO:0000313" key="4">
    <source>
        <dbReference type="Proteomes" id="UP000251960"/>
    </source>
</evidence>
<name>A0A3L6F3Q4_MAIZE</name>